<proteinExistence type="inferred from homology"/>
<dbReference type="SUPFAM" id="SSF51905">
    <property type="entry name" value="FAD/NAD(P)-binding domain"/>
    <property type="match status" value="1"/>
</dbReference>
<evidence type="ECO:0000256" key="1">
    <source>
        <dbReference type="ARBA" id="ARBA00001974"/>
    </source>
</evidence>
<reference evidence="11" key="1">
    <citation type="journal article" date="2020" name="Stud. Mycol.">
        <title>101 Dothideomycetes genomes: a test case for predicting lifestyles and emergence of pathogens.</title>
        <authorList>
            <person name="Haridas S."/>
            <person name="Albert R."/>
            <person name="Binder M."/>
            <person name="Bloem J."/>
            <person name="Labutti K."/>
            <person name="Salamov A."/>
            <person name="Andreopoulos B."/>
            <person name="Baker S."/>
            <person name="Barry K."/>
            <person name="Bills G."/>
            <person name="Bluhm B."/>
            <person name="Cannon C."/>
            <person name="Castanera R."/>
            <person name="Culley D."/>
            <person name="Daum C."/>
            <person name="Ezra D."/>
            <person name="Gonzalez J."/>
            <person name="Henrissat B."/>
            <person name="Kuo A."/>
            <person name="Liang C."/>
            <person name="Lipzen A."/>
            <person name="Lutzoni F."/>
            <person name="Magnuson J."/>
            <person name="Mondo S."/>
            <person name="Nolan M."/>
            <person name="Ohm R."/>
            <person name="Pangilinan J."/>
            <person name="Park H.-J."/>
            <person name="Ramirez L."/>
            <person name="Alfaro M."/>
            <person name="Sun H."/>
            <person name="Tritt A."/>
            <person name="Yoshinaga Y."/>
            <person name="Zwiers L.-H."/>
            <person name="Turgeon B."/>
            <person name="Goodwin S."/>
            <person name="Spatafora J."/>
            <person name="Crous P."/>
            <person name="Grigoriev I."/>
        </authorList>
    </citation>
    <scope>NUCLEOTIDE SEQUENCE</scope>
    <source>
        <strain evidence="11">ATCC 16933</strain>
    </source>
</reference>
<name>A0A6A6NWN8_9PEZI</name>
<comment type="catalytic activity">
    <reaction evidence="5">
        <text>(S)-2-hydroxyglutarate + A = 2-oxoglutarate + AH2</text>
        <dbReference type="Rhea" id="RHEA:21252"/>
        <dbReference type="ChEBI" id="CHEBI:13193"/>
        <dbReference type="ChEBI" id="CHEBI:16782"/>
        <dbReference type="ChEBI" id="CHEBI:16810"/>
        <dbReference type="ChEBI" id="CHEBI:17499"/>
        <dbReference type="EC" id="1.1.99.2"/>
    </reaction>
</comment>
<keyword evidence="2" id="KW-0285">Flavoprotein</keyword>
<evidence type="ECO:0000256" key="4">
    <source>
        <dbReference type="ARBA" id="ARBA00023002"/>
    </source>
</evidence>
<evidence type="ECO:0000256" key="6">
    <source>
        <dbReference type="ARBA" id="ARBA00037941"/>
    </source>
</evidence>
<dbReference type="PANTHER" id="PTHR43104">
    <property type="entry name" value="L-2-HYDROXYGLUTARATE DEHYDROGENASE, MITOCHONDRIAL"/>
    <property type="match status" value="1"/>
</dbReference>
<evidence type="ECO:0000256" key="7">
    <source>
        <dbReference type="ARBA" id="ARBA00038878"/>
    </source>
</evidence>
<comment type="cofactor">
    <cofactor evidence="1">
        <name>FAD</name>
        <dbReference type="ChEBI" id="CHEBI:57692"/>
    </cofactor>
</comment>
<dbReference type="Pfam" id="PF01266">
    <property type="entry name" value="DAO"/>
    <property type="match status" value="1"/>
</dbReference>
<keyword evidence="12" id="KW-1185">Reference proteome</keyword>
<evidence type="ECO:0000256" key="8">
    <source>
        <dbReference type="ARBA" id="ARBA00041137"/>
    </source>
</evidence>
<dbReference type="EMBL" id="MU001684">
    <property type="protein sequence ID" value="KAF2456205.1"/>
    <property type="molecule type" value="Genomic_DNA"/>
</dbReference>
<feature type="domain" description="FAD dependent oxidoreductase" evidence="10">
    <location>
        <begin position="33"/>
        <end position="413"/>
    </location>
</feature>
<dbReference type="InterPro" id="IPR036188">
    <property type="entry name" value="FAD/NAD-bd_sf"/>
</dbReference>
<sequence length="418" mass="45322">MLFTAGIFRSARVRGARAFSVSAARRDADFTHAVIGGGVVGLAIARQLQQREGVSTVLIERNELVGMETSSRNSEVIHAGLYYPADSLKTSLCLKGKPMLYDFCATREIPHRNCGKWIVAQDSGQTEALQQLHEHASSIGVPTHFLSKDEAKRREPDVRAEAAVLESPTTGIIDSHSLMQALHADFEEAGGATAMRTQVSRVEPADAGRSGWRIYTTDPGAGDKAEGGDEAEPVTVEALVNSAGLWAISLSNTILPPDRHITPQFAKGSYFSYASSHPKPQTLIYPAPIPGHAGLGTHLTLDMTGRIRFGPDVEWLPEGMPPSEFDYAPNPERLSLALDDIETYLPGIDRSAVDLDYSGIRPKLSRAGSVAKKGQPFSDFYIKKEEGFEGFVNLLGIESPGLTSCFAIAELVEKLLYR</sequence>
<evidence type="ECO:0000256" key="9">
    <source>
        <dbReference type="SAM" id="MobiDB-lite"/>
    </source>
</evidence>
<feature type="region of interest" description="Disordered" evidence="9">
    <location>
        <begin position="210"/>
        <end position="230"/>
    </location>
</feature>
<organism evidence="11 12">
    <name type="scientific">Lineolata rhizophorae</name>
    <dbReference type="NCBI Taxonomy" id="578093"/>
    <lineage>
        <taxon>Eukaryota</taxon>
        <taxon>Fungi</taxon>
        <taxon>Dikarya</taxon>
        <taxon>Ascomycota</taxon>
        <taxon>Pezizomycotina</taxon>
        <taxon>Dothideomycetes</taxon>
        <taxon>Dothideomycetes incertae sedis</taxon>
        <taxon>Lineolatales</taxon>
        <taxon>Lineolataceae</taxon>
        <taxon>Lineolata</taxon>
    </lineage>
</organism>
<evidence type="ECO:0000256" key="3">
    <source>
        <dbReference type="ARBA" id="ARBA00022827"/>
    </source>
</evidence>
<evidence type="ECO:0000313" key="12">
    <source>
        <dbReference type="Proteomes" id="UP000799766"/>
    </source>
</evidence>
<evidence type="ECO:0000313" key="11">
    <source>
        <dbReference type="EMBL" id="KAF2456205.1"/>
    </source>
</evidence>
<dbReference type="OrthoDB" id="498204at2759"/>
<dbReference type="Gene3D" id="3.50.50.60">
    <property type="entry name" value="FAD/NAD(P)-binding domain"/>
    <property type="match status" value="1"/>
</dbReference>
<dbReference type="InterPro" id="IPR006076">
    <property type="entry name" value="FAD-dep_OxRdtase"/>
</dbReference>
<keyword evidence="3" id="KW-0274">FAD</keyword>
<comment type="similarity">
    <text evidence="6">Belongs to the L2HGDH family.</text>
</comment>
<evidence type="ECO:0000256" key="5">
    <source>
        <dbReference type="ARBA" id="ARBA00036066"/>
    </source>
</evidence>
<keyword evidence="4" id="KW-0560">Oxidoreductase</keyword>
<evidence type="ECO:0000256" key="2">
    <source>
        <dbReference type="ARBA" id="ARBA00022630"/>
    </source>
</evidence>
<dbReference type="GO" id="GO:0047545">
    <property type="term" value="F:(S)-2-hydroxyglutarate dehydrogenase activity"/>
    <property type="evidence" value="ECO:0007669"/>
    <property type="project" value="UniProtKB-EC"/>
</dbReference>
<gene>
    <name evidence="11" type="ORF">BDY21DRAFT_348228</name>
</gene>
<dbReference type="AlphaFoldDB" id="A0A6A6NWN8"/>
<dbReference type="Proteomes" id="UP000799766">
    <property type="component" value="Unassembled WGS sequence"/>
</dbReference>
<accession>A0A6A6NWN8</accession>
<dbReference type="Gene3D" id="3.30.9.10">
    <property type="entry name" value="D-Amino Acid Oxidase, subunit A, domain 2"/>
    <property type="match status" value="1"/>
</dbReference>
<dbReference type="PANTHER" id="PTHR43104:SF4">
    <property type="entry name" value="L-2-HYDROXYGLUTARATE DEHYDROGENASE, MITOCHONDRIAL"/>
    <property type="match status" value="1"/>
</dbReference>
<protein>
    <recommendedName>
        <fullName evidence="8">L-2-hydroxyglutarate dehydrogenase, mitochondrial</fullName>
        <ecNumber evidence="7">1.1.99.2</ecNumber>
    </recommendedName>
</protein>
<dbReference type="EC" id="1.1.99.2" evidence="7"/>
<evidence type="ECO:0000259" key="10">
    <source>
        <dbReference type="Pfam" id="PF01266"/>
    </source>
</evidence>